<comment type="caution">
    <text evidence="2">The sequence shown here is derived from an EMBL/GenBank/DDBJ whole genome shotgun (WGS) entry which is preliminary data.</text>
</comment>
<evidence type="ECO:0000313" key="2">
    <source>
        <dbReference type="EMBL" id="PFG16682.1"/>
    </source>
</evidence>
<protein>
    <submittedName>
        <fullName evidence="2">AAA domain-containing protein</fullName>
    </submittedName>
</protein>
<dbReference type="Proteomes" id="UP000226079">
    <property type="component" value="Unassembled WGS sequence"/>
</dbReference>
<dbReference type="RefSeq" id="WP_098460195.1">
    <property type="nucleotide sequence ID" value="NZ_PDJC01000001.1"/>
</dbReference>
<dbReference type="OrthoDB" id="7351510at2"/>
<dbReference type="InterPro" id="IPR038727">
    <property type="entry name" value="NadR/Ttd14_AAA_dom"/>
</dbReference>
<feature type="domain" description="NadR/Ttd14 AAA" evidence="1">
    <location>
        <begin position="3"/>
        <end position="154"/>
    </location>
</feature>
<keyword evidence="3" id="KW-1185">Reference proteome</keyword>
<dbReference type="InterPro" id="IPR027417">
    <property type="entry name" value="P-loop_NTPase"/>
</dbReference>
<evidence type="ECO:0000313" key="3">
    <source>
        <dbReference type="Proteomes" id="UP000226079"/>
    </source>
</evidence>
<sequence>MLVVISGTHASGKTTLIADFVARHPEFEMLPDPFEMLDEAEIDLSNDIFFDQLQVASARLQGLAHSRSWIAERGPLDFLAYLDALVTLRRPTRSPDLFARGLELAAEGMAHVDLLVLLPLTEADVIEVPDDEDPELREATNDSLLELADDPDLLGNAAVIEITGSASSRLAQLESAIEGLA</sequence>
<accession>A0A2A9CSV1</accession>
<organism evidence="2 3">
    <name type="scientific">Propionicimonas paludicola</name>
    <dbReference type="NCBI Taxonomy" id="185243"/>
    <lineage>
        <taxon>Bacteria</taxon>
        <taxon>Bacillati</taxon>
        <taxon>Actinomycetota</taxon>
        <taxon>Actinomycetes</taxon>
        <taxon>Propionibacteriales</taxon>
        <taxon>Nocardioidaceae</taxon>
        <taxon>Propionicimonas</taxon>
    </lineage>
</organism>
<gene>
    <name evidence="2" type="ORF">ATK74_1233</name>
</gene>
<dbReference type="Pfam" id="PF13521">
    <property type="entry name" value="AAA_28"/>
    <property type="match status" value="1"/>
</dbReference>
<reference evidence="2 3" key="1">
    <citation type="submission" date="2017-10" db="EMBL/GenBank/DDBJ databases">
        <title>Sequencing the genomes of 1000 actinobacteria strains.</title>
        <authorList>
            <person name="Klenk H.-P."/>
        </authorList>
    </citation>
    <scope>NUCLEOTIDE SEQUENCE [LARGE SCALE GENOMIC DNA]</scope>
    <source>
        <strain evidence="2 3">DSM 15597</strain>
    </source>
</reference>
<dbReference type="Gene3D" id="3.40.50.300">
    <property type="entry name" value="P-loop containing nucleotide triphosphate hydrolases"/>
    <property type="match status" value="1"/>
</dbReference>
<dbReference type="AlphaFoldDB" id="A0A2A9CSV1"/>
<name>A0A2A9CSV1_9ACTN</name>
<dbReference type="SUPFAM" id="SSF52540">
    <property type="entry name" value="P-loop containing nucleoside triphosphate hydrolases"/>
    <property type="match status" value="1"/>
</dbReference>
<dbReference type="EMBL" id="PDJC01000001">
    <property type="protein sequence ID" value="PFG16682.1"/>
    <property type="molecule type" value="Genomic_DNA"/>
</dbReference>
<proteinExistence type="predicted"/>
<evidence type="ECO:0000259" key="1">
    <source>
        <dbReference type="Pfam" id="PF13521"/>
    </source>
</evidence>